<dbReference type="Gene3D" id="3.20.20.120">
    <property type="entry name" value="Enolase-like C-terminal domain"/>
    <property type="match status" value="1"/>
</dbReference>
<accession>A0A1I3ZIZ4</accession>
<keyword evidence="3" id="KW-0413">Isomerase</keyword>
<dbReference type="PROSITE" id="PS00908">
    <property type="entry name" value="MR_MLE_1"/>
    <property type="match status" value="1"/>
</dbReference>
<dbReference type="SFLD" id="SFLDS00001">
    <property type="entry name" value="Enolase"/>
    <property type="match status" value="1"/>
</dbReference>
<dbReference type="InterPro" id="IPR029017">
    <property type="entry name" value="Enolase-like_N"/>
</dbReference>
<keyword evidence="2" id="KW-0479">Metal-binding</keyword>
<dbReference type="InterPro" id="IPR036849">
    <property type="entry name" value="Enolase-like_C_sf"/>
</dbReference>
<dbReference type="Gene3D" id="3.30.390.10">
    <property type="entry name" value="Enolase-like, N-terminal domain"/>
    <property type="match status" value="1"/>
</dbReference>
<evidence type="ECO:0000256" key="1">
    <source>
        <dbReference type="ARBA" id="ARBA00008031"/>
    </source>
</evidence>
<dbReference type="InterPro" id="IPR029065">
    <property type="entry name" value="Enolase_C-like"/>
</dbReference>
<dbReference type="Pfam" id="PF13378">
    <property type="entry name" value="MR_MLE_C"/>
    <property type="match status" value="1"/>
</dbReference>
<evidence type="ECO:0000313" key="5">
    <source>
        <dbReference type="EMBL" id="SFK43900.1"/>
    </source>
</evidence>
<sequence>MNAAQKITGQKIVGMDVWHVQLPVNARRDHGIGSVEHAVDIVILRLTAEGGETGWGEASPWSVFTGSAEATFAALDRYIRPLVVGRTIGERATIMKDAQKAVAHCTEAKAALETALLDLQGRISDLPVWALLGGKCRDTIPLSCSIADPDFDRDLALMERLKEDGVRIIKLKTGFKGHEFDMMRMERLRMSYPEFSIRVDYNQGLHHDSALACVRDIASFQPDFIEQPVAHNLRELMATIRNSIDVPLLADESIFGPEDMLTAINMGIADGVSVKIMKTGGLTRAQTVARMAATAGMSAYGGDMFESGLAHLAGTHMIAATPEITLACEFYQAKYFLVEDLMETPFETSGGDVIVPQTAGLGGRPDLEKVEHYAISKSAVMGAA</sequence>
<keyword evidence="6" id="KW-1185">Reference proteome</keyword>
<feature type="domain" description="Mandelate racemase/muconate lactonizing enzyme C-terminal" evidence="4">
    <location>
        <begin position="151"/>
        <end position="247"/>
    </location>
</feature>
<evidence type="ECO:0000259" key="4">
    <source>
        <dbReference type="SMART" id="SM00922"/>
    </source>
</evidence>
<dbReference type="PANTHER" id="PTHR48073">
    <property type="entry name" value="O-SUCCINYLBENZOATE SYNTHASE-RELATED"/>
    <property type="match status" value="1"/>
</dbReference>
<proteinExistence type="inferred from homology"/>
<reference evidence="5 6" key="1">
    <citation type="submission" date="2016-10" db="EMBL/GenBank/DDBJ databases">
        <authorList>
            <person name="Varghese N."/>
            <person name="Submissions S."/>
        </authorList>
    </citation>
    <scope>NUCLEOTIDE SEQUENCE [LARGE SCALE GENOMIC DNA]</scope>
    <source>
        <strain evidence="5 6">DSM 16392</strain>
    </source>
</reference>
<gene>
    <name evidence="5" type="ORF">SAMN04488518_105115</name>
</gene>
<comment type="similarity">
    <text evidence="1">Belongs to the mandelate racemase/muconate lactonizing enzyme family.</text>
</comment>
<dbReference type="Pfam" id="PF02746">
    <property type="entry name" value="MR_MLE_N"/>
    <property type="match status" value="1"/>
</dbReference>
<organism evidence="5 6">
    <name type="scientific">Pseudovibrio ascidiaceicola</name>
    <dbReference type="NCBI Taxonomy" id="285279"/>
    <lineage>
        <taxon>Bacteria</taxon>
        <taxon>Pseudomonadati</taxon>
        <taxon>Pseudomonadota</taxon>
        <taxon>Alphaproteobacteria</taxon>
        <taxon>Hyphomicrobiales</taxon>
        <taxon>Stappiaceae</taxon>
        <taxon>Pseudovibrio</taxon>
    </lineage>
</organism>
<dbReference type="SMART" id="SM00922">
    <property type="entry name" value="MR_MLE"/>
    <property type="match status" value="1"/>
</dbReference>
<dbReference type="PROSITE" id="PS00909">
    <property type="entry name" value="MR_MLE_2"/>
    <property type="match status" value="1"/>
</dbReference>
<dbReference type="RefSeq" id="WP_093519355.1">
    <property type="nucleotide sequence ID" value="NZ_FOSK01000005.1"/>
</dbReference>
<evidence type="ECO:0000256" key="3">
    <source>
        <dbReference type="ARBA" id="ARBA00023235"/>
    </source>
</evidence>
<dbReference type="InterPro" id="IPR013341">
    <property type="entry name" value="Mandelate_racemase_N_dom"/>
</dbReference>
<dbReference type="SFLD" id="SFLDG00180">
    <property type="entry name" value="muconate_cycloisomerase"/>
    <property type="match status" value="1"/>
</dbReference>
<dbReference type="InterPro" id="IPR018110">
    <property type="entry name" value="Mandel_Rmase/mucon_lact_enz_CS"/>
</dbReference>
<dbReference type="InterPro" id="IPR013342">
    <property type="entry name" value="Mandelate_racemase_C"/>
</dbReference>
<dbReference type="PANTHER" id="PTHR48073:SF2">
    <property type="entry name" value="O-SUCCINYLBENZOATE SYNTHASE"/>
    <property type="match status" value="1"/>
</dbReference>
<dbReference type="SUPFAM" id="SSF54826">
    <property type="entry name" value="Enolase N-terminal domain-like"/>
    <property type="match status" value="1"/>
</dbReference>
<comment type="caution">
    <text evidence="5">The sequence shown here is derived from an EMBL/GenBank/DDBJ whole genome shotgun (WGS) entry which is preliminary data.</text>
</comment>
<evidence type="ECO:0000313" key="6">
    <source>
        <dbReference type="Proteomes" id="UP000199598"/>
    </source>
</evidence>
<dbReference type="Proteomes" id="UP000199598">
    <property type="component" value="Unassembled WGS sequence"/>
</dbReference>
<dbReference type="EMBL" id="FOSK01000005">
    <property type="protein sequence ID" value="SFK43900.1"/>
    <property type="molecule type" value="Genomic_DNA"/>
</dbReference>
<dbReference type="SUPFAM" id="SSF51604">
    <property type="entry name" value="Enolase C-terminal domain-like"/>
    <property type="match status" value="1"/>
</dbReference>
<protein>
    <submittedName>
        <fullName evidence="5">Muconate cycloisomerase</fullName>
    </submittedName>
</protein>
<name>A0A1I3ZIZ4_9HYPH</name>
<evidence type="ECO:0000256" key="2">
    <source>
        <dbReference type="ARBA" id="ARBA00022723"/>
    </source>
</evidence>